<reference evidence="2" key="1">
    <citation type="submission" date="2019-06" db="EMBL/GenBank/DDBJ databases">
        <title>Alistipes onderdonkii subsp. vulgaris subsp. nov., Alistipes dispar sp. nov. and Alistipes communis sp. nov., isolated from human faeces, and creation of Alistipes onderdonkii subsp. onderdonkii subsp. nov.</title>
        <authorList>
            <person name="Sakamoto M."/>
            <person name="Ikeyama N."/>
            <person name="Ogata Y."/>
            <person name="Suda W."/>
            <person name="Iino T."/>
            <person name="Hattori M."/>
            <person name="Ohkuma M."/>
        </authorList>
    </citation>
    <scope>NUCLEOTIDE SEQUENCE [LARGE SCALE GENOMIC DNA]</scope>
    <source>
        <strain evidence="2">5CBH24</strain>
    </source>
</reference>
<accession>A0A4Y1XPC7</accession>
<dbReference type="Proteomes" id="UP000318946">
    <property type="component" value="Chromosome"/>
</dbReference>
<dbReference type="GeneID" id="78342447"/>
<protein>
    <submittedName>
        <fullName evidence="1">Uncharacterized protein</fullName>
    </submittedName>
</protein>
<proteinExistence type="predicted"/>
<gene>
    <name evidence="1" type="ORF">A5CBH24_17310</name>
</gene>
<accession>A0A4Y1WW74</accession>
<dbReference type="EMBL" id="AP019735">
    <property type="protein sequence ID" value="BBL04418.1"/>
    <property type="molecule type" value="Genomic_DNA"/>
</dbReference>
<dbReference type="RefSeq" id="WP_141412877.1">
    <property type="nucleotide sequence ID" value="NZ_AP019735.1"/>
</dbReference>
<dbReference type="AlphaFoldDB" id="A0A4Y1WW74"/>
<evidence type="ECO:0000313" key="2">
    <source>
        <dbReference type="Proteomes" id="UP000318946"/>
    </source>
</evidence>
<dbReference type="KEGG" id="acou:A5CBH24_17310"/>
<dbReference type="OrthoDB" id="1075618at2"/>
<organism evidence="1 2">
    <name type="scientific">Alistipes communis</name>
    <dbReference type="NCBI Taxonomy" id="2585118"/>
    <lineage>
        <taxon>Bacteria</taxon>
        <taxon>Pseudomonadati</taxon>
        <taxon>Bacteroidota</taxon>
        <taxon>Bacteroidia</taxon>
        <taxon>Bacteroidales</taxon>
        <taxon>Rikenellaceae</taxon>
        <taxon>Alistipes</taxon>
    </lineage>
</organism>
<sequence length="137" mass="14297">MLKTAAVLNFLLAAGHVLCLFRLDAAFRLYRIEPFMDRLAALWPPIPYLITLGVACGLTVCGLYALSAAGAIRPLPLLRPAVYAIGAVFALRGLAGFAAMSLACDFRSADLAAAVVAGAIGALCLAGGRRAFQTSRT</sequence>
<name>A0A4Y1WW74_9BACT</name>
<keyword evidence="2" id="KW-1185">Reference proteome</keyword>
<evidence type="ECO:0000313" key="1">
    <source>
        <dbReference type="EMBL" id="BBL04418.1"/>
    </source>
</evidence>